<feature type="transmembrane region" description="Helical" evidence="1">
    <location>
        <begin position="633"/>
        <end position="650"/>
    </location>
</feature>
<name>A0A0C3Q138_9AGAM</name>
<dbReference type="HOGENOM" id="CLU_023945_1_0_1"/>
<keyword evidence="1" id="KW-0472">Membrane</keyword>
<dbReference type="InterPro" id="IPR052974">
    <property type="entry name" value="GH79_Enzymes"/>
</dbReference>
<keyword evidence="4" id="KW-0378">Hydrolase</keyword>
<reference evidence="5" key="2">
    <citation type="submission" date="2015-01" db="EMBL/GenBank/DDBJ databases">
        <title>Evolutionary Origins and Diversification of the Mycorrhizal Mutualists.</title>
        <authorList>
            <consortium name="DOE Joint Genome Institute"/>
            <consortium name="Mycorrhizal Genomics Consortium"/>
            <person name="Kohler A."/>
            <person name="Kuo A."/>
            <person name="Nagy L.G."/>
            <person name="Floudas D."/>
            <person name="Copeland A."/>
            <person name="Barry K.W."/>
            <person name="Cichocki N."/>
            <person name="Veneault-Fourrey C."/>
            <person name="LaButti K."/>
            <person name="Lindquist E.A."/>
            <person name="Lipzen A."/>
            <person name="Lundell T."/>
            <person name="Morin E."/>
            <person name="Murat C."/>
            <person name="Riley R."/>
            <person name="Ohm R."/>
            <person name="Sun H."/>
            <person name="Tunlid A."/>
            <person name="Henrissat B."/>
            <person name="Grigoriev I.V."/>
            <person name="Hibbett D.S."/>
            <person name="Martin F."/>
        </authorList>
    </citation>
    <scope>NUCLEOTIDE SEQUENCE [LARGE SCALE GENOMIC DNA]</scope>
    <source>
        <strain evidence="5">MUT 4182</strain>
    </source>
</reference>
<sequence>MLKSSVIFTLLSSLATPFASAAVTVYTASSTTTADLSLYTVASNDQTILQVPAAPANQAGTVLAQLYDGGMTGMGNPVNGGFLGFSVELSVAAMLSEWFLRPEFLNYCAVLESRGGSVTVRVGGNTQDKAILAVDGNPSGKTIDKYKGTDASPTETPDVHFTLDIFYAMASISKLVKANWFFGIPFIAVDSDGNAGLVVQYAKQILGSNLLALQLANEPDLYGPHLKKQADYSEADFFADTQTMIAKLPITEPILAGPSICCMWDTNTVLNDGYLNFKDSLAFIDVMHYPNNNCATGADAVVPQDVFPNYLNHHNVQNVVTPYASTAQISIAAGKQMMMMETNTASCGGFPGVSDSFAASLWGVDYGLQMAYNNFTYALLHFGGQNVYYNPFTPPPTNMTKYRQWTTGAVFYANIVVAEALGKGGASQVIDLQLDNNNENRAGYAIYEKGEATRAVFINYVSNPGASDYTVQVAIGGQQTGLPNKTPTSVKVKYLRADSVSVKYNITWAGQTMGQQYASDGRLYGDAEVQTIQCDTTTQLCDIPVPSPSVALVFLTDEAFTNSGGAAGDATGSTLTFATTVTTGKVHATIDLAALATSNGRNGSMPLGATSKGGALSSWAEQGVRMAGGVAQLWWSVAITVLGVVGGAVMM</sequence>
<evidence type="ECO:0000259" key="3">
    <source>
        <dbReference type="Pfam" id="PF16862"/>
    </source>
</evidence>
<keyword evidence="1" id="KW-0812">Transmembrane</keyword>
<dbReference type="InterPro" id="IPR031728">
    <property type="entry name" value="GlcAase_C"/>
</dbReference>
<dbReference type="PANTHER" id="PTHR36183">
    <property type="entry name" value="BETA-GLUCURONIDASE"/>
    <property type="match status" value="1"/>
</dbReference>
<feature type="signal peptide" evidence="2">
    <location>
        <begin position="1"/>
        <end position="21"/>
    </location>
</feature>
<dbReference type="AlphaFoldDB" id="A0A0C3Q138"/>
<dbReference type="GO" id="GO:0016787">
    <property type="term" value="F:hydrolase activity"/>
    <property type="evidence" value="ECO:0007669"/>
    <property type="project" value="UniProtKB-KW"/>
</dbReference>
<evidence type="ECO:0000313" key="5">
    <source>
        <dbReference type="Proteomes" id="UP000054248"/>
    </source>
</evidence>
<proteinExistence type="predicted"/>
<dbReference type="SUPFAM" id="SSF51445">
    <property type="entry name" value="(Trans)glycosidases"/>
    <property type="match status" value="1"/>
</dbReference>
<keyword evidence="1" id="KW-1133">Transmembrane helix</keyword>
<feature type="domain" description="Beta-glucuronidase C-terminal" evidence="3">
    <location>
        <begin position="443"/>
        <end position="552"/>
    </location>
</feature>
<organism evidence="4 5">
    <name type="scientific">Tulasnella calospora MUT 4182</name>
    <dbReference type="NCBI Taxonomy" id="1051891"/>
    <lineage>
        <taxon>Eukaryota</taxon>
        <taxon>Fungi</taxon>
        <taxon>Dikarya</taxon>
        <taxon>Basidiomycota</taxon>
        <taxon>Agaricomycotina</taxon>
        <taxon>Agaricomycetes</taxon>
        <taxon>Cantharellales</taxon>
        <taxon>Tulasnellaceae</taxon>
        <taxon>Tulasnella</taxon>
    </lineage>
</organism>
<evidence type="ECO:0000256" key="2">
    <source>
        <dbReference type="SAM" id="SignalP"/>
    </source>
</evidence>
<evidence type="ECO:0000313" key="4">
    <source>
        <dbReference type="EMBL" id="KIO21805.1"/>
    </source>
</evidence>
<dbReference type="OrthoDB" id="2796951at2759"/>
<gene>
    <name evidence="4" type="ORF">M407DRAFT_79946</name>
</gene>
<accession>A0A0C3Q138</accession>
<dbReference type="Gene3D" id="3.20.20.80">
    <property type="entry name" value="Glycosidases"/>
    <property type="match status" value="1"/>
</dbReference>
<evidence type="ECO:0000256" key="1">
    <source>
        <dbReference type="SAM" id="Phobius"/>
    </source>
</evidence>
<dbReference type="InterPro" id="IPR017853">
    <property type="entry name" value="GH"/>
</dbReference>
<reference evidence="4 5" key="1">
    <citation type="submission" date="2014-04" db="EMBL/GenBank/DDBJ databases">
        <authorList>
            <consortium name="DOE Joint Genome Institute"/>
            <person name="Kuo A."/>
            <person name="Girlanda M."/>
            <person name="Perotto S."/>
            <person name="Kohler A."/>
            <person name="Nagy L.G."/>
            <person name="Floudas D."/>
            <person name="Copeland A."/>
            <person name="Barry K.W."/>
            <person name="Cichocki N."/>
            <person name="Veneault-Fourrey C."/>
            <person name="LaButti K."/>
            <person name="Lindquist E.A."/>
            <person name="Lipzen A."/>
            <person name="Lundell T."/>
            <person name="Morin E."/>
            <person name="Murat C."/>
            <person name="Sun H."/>
            <person name="Tunlid A."/>
            <person name="Henrissat B."/>
            <person name="Grigoriev I.V."/>
            <person name="Hibbett D.S."/>
            <person name="Martin F."/>
            <person name="Nordberg H.P."/>
            <person name="Cantor M.N."/>
            <person name="Hua S.X."/>
        </authorList>
    </citation>
    <scope>NUCLEOTIDE SEQUENCE [LARGE SCALE GENOMIC DNA]</scope>
    <source>
        <strain evidence="4 5">MUT 4182</strain>
    </source>
</reference>
<feature type="chain" id="PRO_5002177243" evidence="2">
    <location>
        <begin position="22"/>
        <end position="651"/>
    </location>
</feature>
<keyword evidence="2" id="KW-0732">Signal</keyword>
<protein>
    <submittedName>
        <fullName evidence="4">Glycoside hydrolase family 79 protein</fullName>
    </submittedName>
</protein>
<dbReference type="Proteomes" id="UP000054248">
    <property type="component" value="Unassembled WGS sequence"/>
</dbReference>
<dbReference type="PANTHER" id="PTHR36183:SF2">
    <property type="entry name" value="BETA-GLUCURONIDASE C-TERMINAL DOMAIN-CONTAINING PROTEIN"/>
    <property type="match status" value="1"/>
</dbReference>
<keyword evidence="5" id="KW-1185">Reference proteome</keyword>
<dbReference type="STRING" id="1051891.A0A0C3Q138"/>
<dbReference type="EMBL" id="KN823127">
    <property type="protein sequence ID" value="KIO21805.1"/>
    <property type="molecule type" value="Genomic_DNA"/>
</dbReference>
<dbReference type="Pfam" id="PF16862">
    <property type="entry name" value="Glyco_hydro_79C"/>
    <property type="match status" value="1"/>
</dbReference>